<dbReference type="KEGG" id="tpsc:RBB77_20875"/>
<evidence type="ECO:0000256" key="1">
    <source>
        <dbReference type="SAM" id="Phobius"/>
    </source>
</evidence>
<keyword evidence="1" id="KW-0472">Membrane</keyword>
<accession>A0AAU7ZPH5</accession>
<dbReference type="EMBL" id="CP132942">
    <property type="protein sequence ID" value="XCB32848.1"/>
    <property type="molecule type" value="Genomic_DNA"/>
</dbReference>
<keyword evidence="1" id="KW-0812">Transmembrane</keyword>
<name>A0AAU7ZPH5_9BACT</name>
<proteinExistence type="predicted"/>
<reference evidence="2" key="1">
    <citation type="submission" date="2023-08" db="EMBL/GenBank/DDBJ databases">
        <authorList>
            <person name="Messyasz A."/>
            <person name="Mannisto M.K."/>
            <person name="Kerkhof L.J."/>
            <person name="Haggblom M."/>
        </authorList>
    </citation>
    <scope>NUCLEOTIDE SEQUENCE</scope>
    <source>
        <strain evidence="2">X5P6</strain>
    </source>
</reference>
<feature type="transmembrane region" description="Helical" evidence="1">
    <location>
        <begin position="60"/>
        <end position="79"/>
    </location>
</feature>
<organism evidence="2">
    <name type="scientific">Tunturiibacter psychrotolerans</name>
    <dbReference type="NCBI Taxonomy" id="3069686"/>
    <lineage>
        <taxon>Bacteria</taxon>
        <taxon>Pseudomonadati</taxon>
        <taxon>Acidobacteriota</taxon>
        <taxon>Terriglobia</taxon>
        <taxon>Terriglobales</taxon>
        <taxon>Acidobacteriaceae</taxon>
        <taxon>Tunturiibacter</taxon>
    </lineage>
</organism>
<feature type="transmembrane region" description="Helical" evidence="1">
    <location>
        <begin position="99"/>
        <end position="118"/>
    </location>
</feature>
<reference evidence="2" key="2">
    <citation type="journal article" date="2024" name="Environ. Microbiol.">
        <title>Genome analysis and description of Tunturibacter gen. nov. expands the diversity of Terriglobia in tundra soils.</title>
        <authorList>
            <person name="Messyasz A."/>
            <person name="Mannisto M.K."/>
            <person name="Kerkhof L.J."/>
            <person name="Haggblom M.M."/>
        </authorList>
    </citation>
    <scope>NUCLEOTIDE SEQUENCE</scope>
    <source>
        <strain evidence="2">X5P6</strain>
    </source>
</reference>
<dbReference type="AlphaFoldDB" id="A0AAU7ZPH5"/>
<evidence type="ECO:0000313" key="2">
    <source>
        <dbReference type="EMBL" id="XCB32848.1"/>
    </source>
</evidence>
<keyword evidence="1" id="KW-1133">Transmembrane helix</keyword>
<gene>
    <name evidence="2" type="ORF">RBB77_20875</name>
</gene>
<dbReference type="RefSeq" id="WP_353063685.1">
    <property type="nucleotide sequence ID" value="NZ_CP132942.1"/>
</dbReference>
<feature type="transmembrane region" description="Helical" evidence="1">
    <location>
        <begin position="30"/>
        <end position="48"/>
    </location>
</feature>
<sequence>MAAFSLTSSAVNITSPGATGTSTITLTPSGGFTGTVALSCTVAGLAAAIDPPTCAVPTPVAIITGAGAVTATLTVYTTGTGASAPTGHVAKLDKPLKRISTVGGSVSMSLLLLFGIPARRRRWKTLLSVLLFASIAGAVIGCGGATNAATTPANPGTTLGAYTVTVTGTSGATVQSTSVTVGVN</sequence>
<protein>
    <submittedName>
        <fullName evidence="2">Uncharacterized protein</fullName>
    </submittedName>
</protein>
<feature type="transmembrane region" description="Helical" evidence="1">
    <location>
        <begin position="125"/>
        <end position="146"/>
    </location>
</feature>